<dbReference type="SUPFAM" id="SSF48371">
    <property type="entry name" value="ARM repeat"/>
    <property type="match status" value="1"/>
</dbReference>
<dbReference type="Pfam" id="PF25567">
    <property type="entry name" value="TPR_SYO1"/>
    <property type="match status" value="1"/>
</dbReference>
<evidence type="ECO:0000259" key="2">
    <source>
        <dbReference type="Pfam" id="PF25567"/>
    </source>
</evidence>
<evidence type="ECO:0000313" key="3">
    <source>
        <dbReference type="EMBL" id="PIK50047.1"/>
    </source>
</evidence>
<protein>
    <submittedName>
        <fullName evidence="3">Putative HEAT repeat-containing protein 3</fullName>
    </submittedName>
</protein>
<gene>
    <name evidence="3" type="ORF">BSL78_13056</name>
</gene>
<dbReference type="Pfam" id="PF00514">
    <property type="entry name" value="Arm"/>
    <property type="match status" value="1"/>
</dbReference>
<organism evidence="3 4">
    <name type="scientific">Stichopus japonicus</name>
    <name type="common">Sea cucumber</name>
    <dbReference type="NCBI Taxonomy" id="307972"/>
    <lineage>
        <taxon>Eukaryota</taxon>
        <taxon>Metazoa</taxon>
        <taxon>Echinodermata</taxon>
        <taxon>Eleutherozoa</taxon>
        <taxon>Echinozoa</taxon>
        <taxon>Holothuroidea</taxon>
        <taxon>Aspidochirotacea</taxon>
        <taxon>Aspidochirotida</taxon>
        <taxon>Stichopodidae</taxon>
        <taxon>Apostichopus</taxon>
    </lineage>
</organism>
<dbReference type="InterPro" id="IPR000225">
    <property type="entry name" value="Armadillo"/>
</dbReference>
<evidence type="ECO:0000313" key="4">
    <source>
        <dbReference type="Proteomes" id="UP000230750"/>
    </source>
</evidence>
<dbReference type="EMBL" id="MRZV01000435">
    <property type="protein sequence ID" value="PIK50047.1"/>
    <property type="molecule type" value="Genomic_DNA"/>
</dbReference>
<dbReference type="Gene3D" id="1.25.10.10">
    <property type="entry name" value="Leucine-rich Repeat Variant"/>
    <property type="match status" value="1"/>
</dbReference>
<keyword evidence="4" id="KW-1185">Reference proteome</keyword>
<dbReference type="GO" id="GO:0051082">
    <property type="term" value="F:unfolded protein binding"/>
    <property type="evidence" value="ECO:0007669"/>
    <property type="project" value="TreeGrafter"/>
</dbReference>
<dbReference type="GO" id="GO:0042273">
    <property type="term" value="P:ribosomal large subunit biogenesis"/>
    <property type="evidence" value="ECO:0007669"/>
    <property type="project" value="TreeGrafter"/>
</dbReference>
<reference evidence="3 4" key="1">
    <citation type="journal article" date="2017" name="PLoS Biol.">
        <title>The sea cucumber genome provides insights into morphological evolution and visceral regeneration.</title>
        <authorList>
            <person name="Zhang X."/>
            <person name="Sun L."/>
            <person name="Yuan J."/>
            <person name="Sun Y."/>
            <person name="Gao Y."/>
            <person name="Zhang L."/>
            <person name="Li S."/>
            <person name="Dai H."/>
            <person name="Hamel J.F."/>
            <person name="Liu C."/>
            <person name="Yu Y."/>
            <person name="Liu S."/>
            <person name="Lin W."/>
            <person name="Guo K."/>
            <person name="Jin S."/>
            <person name="Xu P."/>
            <person name="Storey K.B."/>
            <person name="Huan P."/>
            <person name="Zhang T."/>
            <person name="Zhou Y."/>
            <person name="Zhang J."/>
            <person name="Lin C."/>
            <person name="Li X."/>
            <person name="Xing L."/>
            <person name="Huo D."/>
            <person name="Sun M."/>
            <person name="Wang L."/>
            <person name="Mercier A."/>
            <person name="Li F."/>
            <person name="Yang H."/>
            <person name="Xiang J."/>
        </authorList>
    </citation>
    <scope>NUCLEOTIDE SEQUENCE [LARGE SCALE GENOMIC DNA]</scope>
    <source>
        <strain evidence="3">Shaxun</strain>
        <tissue evidence="3">Muscle</tissue>
    </source>
</reference>
<dbReference type="GO" id="GO:0006606">
    <property type="term" value="P:protein import into nucleus"/>
    <property type="evidence" value="ECO:0007669"/>
    <property type="project" value="TreeGrafter"/>
</dbReference>
<comment type="caution">
    <text evidence="3">The sequence shown here is derived from an EMBL/GenBank/DDBJ whole genome shotgun (WGS) entry which is preliminary data.</text>
</comment>
<dbReference type="OrthoDB" id="288703at2759"/>
<name>A0A2G8KQ00_STIJA</name>
<feature type="domain" description="SYO1-like TPR repeats" evidence="2">
    <location>
        <begin position="355"/>
        <end position="611"/>
    </location>
</feature>
<comment type="similarity">
    <text evidence="1">Belongs to the nuclear import and ribosome assembly adapter family.</text>
</comment>
<dbReference type="InterPro" id="IPR057990">
    <property type="entry name" value="TPR_SYO1"/>
</dbReference>
<dbReference type="Proteomes" id="UP000230750">
    <property type="component" value="Unassembled WGS sequence"/>
</dbReference>
<dbReference type="InterPro" id="IPR052616">
    <property type="entry name" value="SYO1-like"/>
</dbReference>
<accession>A0A2G8KQ00</accession>
<evidence type="ECO:0000256" key="1">
    <source>
        <dbReference type="ARBA" id="ARBA00049983"/>
    </source>
</evidence>
<dbReference type="PANTHER" id="PTHR13347">
    <property type="entry name" value="HEAT REPEAT-CONTAINING PROTEIN 3"/>
    <property type="match status" value="1"/>
</dbReference>
<dbReference type="STRING" id="307972.A0A2G8KQ00"/>
<dbReference type="PANTHER" id="PTHR13347:SF1">
    <property type="entry name" value="HEAT REPEAT-CONTAINING PROTEIN 3"/>
    <property type="match status" value="1"/>
</dbReference>
<dbReference type="InterPro" id="IPR016024">
    <property type="entry name" value="ARM-type_fold"/>
</dbReference>
<dbReference type="InterPro" id="IPR011989">
    <property type="entry name" value="ARM-like"/>
</dbReference>
<dbReference type="AlphaFoldDB" id="A0A2G8KQ00"/>
<proteinExistence type="inferred from homology"/>
<sequence length="613" mass="67066">MHQHSKLQSVSVDERECTCTTIANVVGDRKSLDTLLMQNVVRSLAPLLLDDSPSVREASAGALRNMSIHGQTVCEKMIQDDVMTPVVTFLQKYATDLLSSKRHDGTKREKDLHNPHLNTVLQIVHLLLNLCETNNTAVNIINKHSVVNLLLDCIKSQQLSLDLALASAQCLQTVTEDNKEAVQICSLPESTSILEEALLSPGDSMQHALLQVHTAGTFYNMKDSLSAATQNQTLQAVVKVVAGTLTIDSLEVVRAVLPQLQNQGNMEDDDKTEMKEPTGEMRLKQLSSNLEESIKEAMAILTAQQVALEIISNMCCPEDDGLEELDSSSSSSDDFADNQMLHDESPLMSPLCLSAEVHGLLIHHQMPKKVLEKTNYPDKSLLQDLLRHKEGKPLFRGLLRVQSRALICLQNIISAIDVESLGGTDALTMVFGILMAIVMREPAPKGEELIESLTSAVRAVFQKMALEKISPKDLSETQLVRLSSFAQGSNSDGIKVNTVGILGSVGNLLATQQGSEQVLQAVGERLVEVATRDPSLWVVAEALDAIFDTFGDGQMADVVADRLELVAKLKVIAPKLKAKLKQSKVSLSEHLPIVLNARTNLLRFIKYKEAQVS</sequence>